<evidence type="ECO:0000313" key="1">
    <source>
        <dbReference type="EMBL" id="ORY37849.1"/>
    </source>
</evidence>
<evidence type="ECO:0000313" key="2">
    <source>
        <dbReference type="Proteomes" id="UP000193920"/>
    </source>
</evidence>
<dbReference type="AlphaFoldDB" id="A0A1Y2BSX3"/>
<protein>
    <recommendedName>
        <fullName evidence="3">Scaffoldin</fullName>
    </recommendedName>
</protein>
<name>A0A1Y2BSX3_9FUNG</name>
<accession>A0A1Y2BSX3</accession>
<dbReference type="EMBL" id="MCOG01000140">
    <property type="protein sequence ID" value="ORY37849.1"/>
    <property type="molecule type" value="Genomic_DNA"/>
</dbReference>
<proteinExistence type="predicted"/>
<keyword evidence="2" id="KW-1185">Reference proteome</keyword>
<dbReference type="OrthoDB" id="10679199at2759"/>
<comment type="caution">
    <text evidence="1">The sequence shown here is derived from an EMBL/GenBank/DDBJ whole genome shotgun (WGS) entry which is preliminary data.</text>
</comment>
<organism evidence="1 2">
    <name type="scientific">Neocallimastix californiae</name>
    <dbReference type="NCBI Taxonomy" id="1754190"/>
    <lineage>
        <taxon>Eukaryota</taxon>
        <taxon>Fungi</taxon>
        <taxon>Fungi incertae sedis</taxon>
        <taxon>Chytridiomycota</taxon>
        <taxon>Chytridiomycota incertae sedis</taxon>
        <taxon>Neocallimastigomycetes</taxon>
        <taxon>Neocallimastigales</taxon>
        <taxon>Neocallimastigaceae</taxon>
        <taxon>Neocallimastix</taxon>
    </lineage>
</organism>
<gene>
    <name evidence="1" type="ORF">LY90DRAFT_511078</name>
</gene>
<sequence>MCINDNNSTNSDCSFDDGEEHYKYICLDKNVGCTIIIVKNENYIENNTSSIEDSATKIPKYSYPINKNTQICTNDANTNIKNYCLIDNSIYALDSENKVYCILDLENKEYNNISIDVEDGDYLINNKLYLFSKSGNTKKSIRKRTINDIIAIIKVNEYYSKKINKDEFQKEFLEKNVAKILIYHCKLGNCNATTGNILYDKDKILYCMDSYGCSVSNKNNCTYSGTVIYDNEYKLCSDKSSYYSVSSSSYYIIGNDLYLLNQNKNIIGISSQDGYFINNDNKLVECKMSYIISITCIQSIYTSDGYYQNLSSTATNSLIYCKNKKCKVIEVDNRLYWNNSNNEIIRCSAQFCNTYKLGQSCNDHPNEIISL</sequence>
<reference evidence="1 2" key="1">
    <citation type="submission" date="2016-08" db="EMBL/GenBank/DDBJ databases">
        <title>A Parts List for Fungal Cellulosomes Revealed by Comparative Genomics.</title>
        <authorList>
            <consortium name="DOE Joint Genome Institute"/>
            <person name="Haitjema C.H."/>
            <person name="Gilmore S.P."/>
            <person name="Henske J.K."/>
            <person name="Solomon K.V."/>
            <person name="De Groot R."/>
            <person name="Kuo A."/>
            <person name="Mondo S.J."/>
            <person name="Salamov A.A."/>
            <person name="Labutti K."/>
            <person name="Zhao Z."/>
            <person name="Chiniquy J."/>
            <person name="Barry K."/>
            <person name="Brewer H.M."/>
            <person name="Purvine S.O."/>
            <person name="Wright A.T."/>
            <person name="Boxma B."/>
            <person name="Van Alen T."/>
            <person name="Hackstein J.H."/>
            <person name="Baker S.E."/>
            <person name="Grigoriev I.V."/>
            <person name="O'Malley M.A."/>
        </authorList>
    </citation>
    <scope>NUCLEOTIDE SEQUENCE [LARGE SCALE GENOMIC DNA]</scope>
    <source>
        <strain evidence="1 2">G1</strain>
    </source>
</reference>
<dbReference type="Proteomes" id="UP000193920">
    <property type="component" value="Unassembled WGS sequence"/>
</dbReference>
<evidence type="ECO:0008006" key="3">
    <source>
        <dbReference type="Google" id="ProtNLM"/>
    </source>
</evidence>